<evidence type="ECO:0000256" key="9">
    <source>
        <dbReference type="ARBA" id="ARBA00022823"/>
    </source>
</evidence>
<evidence type="ECO:0000256" key="7">
    <source>
        <dbReference type="ARBA" id="ARBA00019511"/>
    </source>
</evidence>
<feature type="domain" description="2-oxoacid dehydrogenase acyltransferase catalytic" evidence="14">
    <location>
        <begin position="21"/>
        <end position="247"/>
    </location>
</feature>
<protein>
    <recommendedName>
        <fullName evidence="7">Dihydrolipoyllysine-residue succinyltransferase component of 2-oxoglutarate dehydrogenase complex</fullName>
        <ecNumber evidence="6">2.3.1.61</ecNumber>
    </recommendedName>
    <alternativeName>
        <fullName evidence="12">2-oxoglutarate dehydrogenase complex component E2</fullName>
    </alternativeName>
    <alternativeName>
        <fullName evidence="11">Dihydrolipoamide succinyltransferase component of 2-oxoglutarate dehydrogenase complex</fullName>
    </alternativeName>
</protein>
<dbReference type="Pfam" id="PF00198">
    <property type="entry name" value="2-oxoacid_dh"/>
    <property type="match status" value="1"/>
</dbReference>
<dbReference type="PANTHER" id="PTHR43178">
    <property type="entry name" value="DIHYDROLIPOAMIDE ACETYLTRANSFERASE COMPONENT OF PYRUVATE DEHYDROGENASE COMPLEX"/>
    <property type="match status" value="1"/>
</dbReference>
<name>A0A9W6MNN1_9PROT</name>
<dbReference type="Proteomes" id="UP001143486">
    <property type="component" value="Unassembled WGS sequence"/>
</dbReference>
<dbReference type="RefSeq" id="WP_271186642.1">
    <property type="nucleotide sequence ID" value="NZ_BSFE01000004.1"/>
</dbReference>
<dbReference type="EC" id="2.3.1.61" evidence="6"/>
<dbReference type="GO" id="GO:0016407">
    <property type="term" value="F:acetyltransferase activity"/>
    <property type="evidence" value="ECO:0007669"/>
    <property type="project" value="TreeGrafter"/>
</dbReference>
<keyword evidence="8" id="KW-0808">Transferase</keyword>
<dbReference type="GO" id="GO:0005737">
    <property type="term" value="C:cytoplasm"/>
    <property type="evidence" value="ECO:0007669"/>
    <property type="project" value="TreeGrafter"/>
</dbReference>
<comment type="pathway">
    <text evidence="3">Amino-acid degradation; L-lysine degradation via saccharopine pathway; glutaryl-CoA from L-lysine: step 6/6.</text>
</comment>
<evidence type="ECO:0000256" key="5">
    <source>
        <dbReference type="ARBA" id="ARBA00011666"/>
    </source>
</evidence>
<evidence type="ECO:0000256" key="6">
    <source>
        <dbReference type="ARBA" id="ARBA00012945"/>
    </source>
</evidence>
<evidence type="ECO:0000259" key="14">
    <source>
        <dbReference type="Pfam" id="PF00198"/>
    </source>
</evidence>
<comment type="catalytic activity">
    <reaction evidence="13">
        <text>N(6)-[(R)-dihydrolipoyl]-L-lysyl-[protein] + succinyl-CoA = N(6)-[(R)-S(8)-succinyldihydrolipoyl]-L-lysyl-[protein] + CoA</text>
        <dbReference type="Rhea" id="RHEA:15213"/>
        <dbReference type="Rhea" id="RHEA-COMP:10475"/>
        <dbReference type="Rhea" id="RHEA-COMP:20092"/>
        <dbReference type="ChEBI" id="CHEBI:57287"/>
        <dbReference type="ChEBI" id="CHEBI:57292"/>
        <dbReference type="ChEBI" id="CHEBI:83100"/>
        <dbReference type="ChEBI" id="CHEBI:83120"/>
        <dbReference type="EC" id="2.3.1.61"/>
    </reaction>
</comment>
<evidence type="ECO:0000256" key="3">
    <source>
        <dbReference type="ARBA" id="ARBA00005145"/>
    </source>
</evidence>
<accession>A0A9W6MNN1</accession>
<evidence type="ECO:0000256" key="12">
    <source>
        <dbReference type="ARBA" id="ARBA00032406"/>
    </source>
</evidence>
<keyword evidence="16" id="KW-1185">Reference proteome</keyword>
<dbReference type="PANTHER" id="PTHR43178:SF2">
    <property type="entry name" value="DIHYDROLIPOYLLYSINE-RESIDUE ACETYLTRANSFERASE COMPONENT OF PYRUVATE DEHYDROGENASE COMPLEX"/>
    <property type="match status" value="1"/>
</dbReference>
<keyword evidence="10" id="KW-0012">Acyltransferase</keyword>
<keyword evidence="9" id="KW-0450">Lipoyl</keyword>
<reference evidence="15" key="1">
    <citation type="journal article" date="2014" name="Int. J. Syst. Evol. Microbiol.">
        <title>Complete genome sequence of Corynebacterium casei LMG S-19264T (=DSM 44701T), isolated from a smear-ripened cheese.</title>
        <authorList>
            <consortium name="US DOE Joint Genome Institute (JGI-PGF)"/>
            <person name="Walter F."/>
            <person name="Albersmeier A."/>
            <person name="Kalinowski J."/>
            <person name="Ruckert C."/>
        </authorList>
    </citation>
    <scope>NUCLEOTIDE SEQUENCE</scope>
    <source>
        <strain evidence="15">VKM B-1513</strain>
    </source>
</reference>
<dbReference type="GO" id="GO:0031405">
    <property type="term" value="F:lipoic acid binding"/>
    <property type="evidence" value="ECO:0007669"/>
    <property type="project" value="TreeGrafter"/>
</dbReference>
<dbReference type="FunFam" id="3.30.559.10:FF:000007">
    <property type="entry name" value="Dihydrolipoamide acetyltransferase component of pyruvate dehydrogenase complex"/>
    <property type="match status" value="1"/>
</dbReference>
<dbReference type="EMBL" id="BSFE01000004">
    <property type="protein sequence ID" value="GLK52273.1"/>
    <property type="molecule type" value="Genomic_DNA"/>
</dbReference>
<evidence type="ECO:0000256" key="1">
    <source>
        <dbReference type="ARBA" id="ARBA00001938"/>
    </source>
</evidence>
<proteinExistence type="inferred from homology"/>
<dbReference type="InterPro" id="IPR001078">
    <property type="entry name" value="2-oxoacid_DH_actylTfrase"/>
</dbReference>
<dbReference type="AlphaFoldDB" id="A0A9W6MNN1"/>
<dbReference type="InterPro" id="IPR023213">
    <property type="entry name" value="CAT-like_dom_sf"/>
</dbReference>
<evidence type="ECO:0000256" key="10">
    <source>
        <dbReference type="ARBA" id="ARBA00023315"/>
    </source>
</evidence>
<reference evidence="15" key="2">
    <citation type="submission" date="2023-01" db="EMBL/GenBank/DDBJ databases">
        <authorList>
            <person name="Sun Q."/>
            <person name="Evtushenko L."/>
        </authorList>
    </citation>
    <scope>NUCLEOTIDE SEQUENCE</scope>
    <source>
        <strain evidence="15">VKM B-1513</strain>
    </source>
</reference>
<evidence type="ECO:0000313" key="15">
    <source>
        <dbReference type="EMBL" id="GLK52273.1"/>
    </source>
</evidence>
<comment type="function">
    <text evidence="2">E2 component of the 2-oxoglutarate dehydrogenase (OGDH) complex which catalyzes the second step in the conversion of 2-oxoglutarate to succinyl-CoA and CO(2).</text>
</comment>
<dbReference type="InterPro" id="IPR050743">
    <property type="entry name" value="2-oxoacid_DH_E2_comp"/>
</dbReference>
<evidence type="ECO:0000256" key="8">
    <source>
        <dbReference type="ARBA" id="ARBA00022679"/>
    </source>
</evidence>
<evidence type="ECO:0000256" key="13">
    <source>
        <dbReference type="ARBA" id="ARBA00052761"/>
    </source>
</evidence>
<dbReference type="GO" id="GO:0006086">
    <property type="term" value="P:pyruvate decarboxylation to acetyl-CoA"/>
    <property type="evidence" value="ECO:0007669"/>
    <property type="project" value="TreeGrafter"/>
</dbReference>
<evidence type="ECO:0000256" key="11">
    <source>
        <dbReference type="ARBA" id="ARBA00030325"/>
    </source>
</evidence>
<organism evidence="15 16">
    <name type="scientific">Maricaulis virginensis</name>
    <dbReference type="NCBI Taxonomy" id="144022"/>
    <lineage>
        <taxon>Bacteria</taxon>
        <taxon>Pseudomonadati</taxon>
        <taxon>Pseudomonadota</taxon>
        <taxon>Alphaproteobacteria</taxon>
        <taxon>Maricaulales</taxon>
        <taxon>Maricaulaceae</taxon>
        <taxon>Maricaulis</taxon>
    </lineage>
</organism>
<gene>
    <name evidence="15" type="ORF">GCM10017621_17810</name>
</gene>
<comment type="caution">
    <text evidence="15">The sequence shown here is derived from an EMBL/GenBank/DDBJ whole genome shotgun (WGS) entry which is preliminary data.</text>
</comment>
<dbReference type="Gene3D" id="3.30.559.10">
    <property type="entry name" value="Chloramphenicol acetyltransferase-like domain"/>
    <property type="match status" value="1"/>
</dbReference>
<dbReference type="SUPFAM" id="SSF52777">
    <property type="entry name" value="CoA-dependent acyltransferases"/>
    <property type="match status" value="1"/>
</dbReference>
<evidence type="ECO:0000256" key="2">
    <source>
        <dbReference type="ARBA" id="ARBA00004052"/>
    </source>
</evidence>
<evidence type="ECO:0000256" key="4">
    <source>
        <dbReference type="ARBA" id="ARBA00007317"/>
    </source>
</evidence>
<comment type="cofactor">
    <cofactor evidence="1">
        <name>(R)-lipoate</name>
        <dbReference type="ChEBI" id="CHEBI:83088"/>
    </cofactor>
</comment>
<sequence length="249" mass="26805">MAQSDTPLSVVETEAALFGAVDREPLTPVRRVVAERMTTSWREIPQVTQFDEIDLQPLERLRQHVSDEAGEAGVRLTWLPFILKACARTLVSHPALNAAFDAQAGALVLKRYVNLGVAVDTPAGLMRPVIKDAADLGWLDIARRLATLSRGAREGRLPFSDMEGASFSVTSLGRIGGTGFTPLVFPPETAILGIARASHRIVPEAGGVTARLRLPLVLTYDHRAVDGATAGRFLTELAACLEHPEPLAS</sequence>
<dbReference type="GO" id="GO:0004149">
    <property type="term" value="F:dihydrolipoyllysine-residue succinyltransferase activity"/>
    <property type="evidence" value="ECO:0007669"/>
    <property type="project" value="UniProtKB-EC"/>
</dbReference>
<comment type="similarity">
    <text evidence="4">Belongs to the 2-oxoacid dehydrogenase family.</text>
</comment>
<comment type="subunit">
    <text evidence="5">Forms a 24-polypeptide structural core with octahedral symmetry. Part of the 2-oxoglutarate dehydrogenase (OGDH) complex composed of E1 (2-oxoglutarate dehydrogenase), E2 (dihydrolipoamide succinyltransferase) and E3 (dihydrolipoamide dehydrogenase); the complex contains multiple copies of the three enzymatic components (E1, E2 and E3).</text>
</comment>
<evidence type="ECO:0000313" key="16">
    <source>
        <dbReference type="Proteomes" id="UP001143486"/>
    </source>
</evidence>